<dbReference type="EMBL" id="CADCTZ010000881">
    <property type="protein sequence ID" value="CAA9369849.1"/>
    <property type="molecule type" value="Genomic_DNA"/>
</dbReference>
<keyword evidence="1" id="KW-0472">Membrane</keyword>
<evidence type="ECO:0000256" key="1">
    <source>
        <dbReference type="SAM" id="Phobius"/>
    </source>
</evidence>
<evidence type="ECO:0000313" key="2">
    <source>
        <dbReference type="EMBL" id="CAA9369849.1"/>
    </source>
</evidence>
<keyword evidence="1" id="KW-0812">Transmembrane</keyword>
<accession>A0A6J4MY92</accession>
<keyword evidence="1" id="KW-1133">Transmembrane helix</keyword>
<proteinExistence type="predicted"/>
<sequence>MRLSVIILLSDTFLVFFALYVNFYRFFIKPLHILHKCCRSNRLTGRSPSKNRQQIIIKIVA</sequence>
<feature type="transmembrane region" description="Helical" evidence="1">
    <location>
        <begin position="6"/>
        <end position="27"/>
    </location>
</feature>
<reference evidence="2" key="1">
    <citation type="submission" date="2020-02" db="EMBL/GenBank/DDBJ databases">
        <authorList>
            <person name="Meier V. D."/>
        </authorList>
    </citation>
    <scope>NUCLEOTIDE SEQUENCE</scope>
    <source>
        <strain evidence="2">AVDCRST_MAG84</strain>
    </source>
</reference>
<organism evidence="2">
    <name type="scientific">uncultured Microcoleus sp</name>
    <dbReference type="NCBI Taxonomy" id="259945"/>
    <lineage>
        <taxon>Bacteria</taxon>
        <taxon>Bacillati</taxon>
        <taxon>Cyanobacteriota</taxon>
        <taxon>Cyanophyceae</taxon>
        <taxon>Oscillatoriophycideae</taxon>
        <taxon>Oscillatoriales</taxon>
        <taxon>Microcoleaceae</taxon>
        <taxon>Microcoleus</taxon>
        <taxon>environmental samples</taxon>
    </lineage>
</organism>
<gene>
    <name evidence="2" type="ORF">AVDCRST_MAG84-4210</name>
</gene>
<name>A0A6J4MY92_9CYAN</name>
<dbReference type="AlphaFoldDB" id="A0A6J4MY92"/>
<protein>
    <submittedName>
        <fullName evidence="2">Uncharacterized protein</fullName>
    </submittedName>
</protein>